<evidence type="ECO:0000313" key="6">
    <source>
        <dbReference type="EMBL" id="EDO62400.1"/>
    </source>
</evidence>
<dbReference type="SUPFAM" id="SSF52540">
    <property type="entry name" value="P-loop containing nucleoside triphosphate hydrolases"/>
    <property type="match status" value="2"/>
</dbReference>
<dbReference type="InterPro" id="IPR045028">
    <property type="entry name" value="DinG/Rad3-like"/>
</dbReference>
<dbReference type="EMBL" id="NOXF01000011">
    <property type="protein sequence ID" value="PEQ23751.1"/>
    <property type="molecule type" value="Genomic_DNA"/>
</dbReference>
<dbReference type="PANTHER" id="PTHR11472">
    <property type="entry name" value="DNA REPAIR DEAD HELICASE RAD3/XP-D SUBFAMILY MEMBER"/>
    <property type="match status" value="1"/>
</dbReference>
<gene>
    <name evidence="7" type="ORF">CH238_12315</name>
    <name evidence="6" type="ORF">CLOLEP_00819</name>
</gene>
<dbReference type="AlphaFoldDB" id="A7VQJ0"/>
<accession>A7VQJ0</accession>
<dbReference type="Pfam" id="PF13307">
    <property type="entry name" value="Helicase_C_2"/>
    <property type="match status" value="1"/>
</dbReference>
<keyword evidence="3" id="KW-0067">ATP-binding</keyword>
<dbReference type="GO" id="GO:0005524">
    <property type="term" value="F:ATP binding"/>
    <property type="evidence" value="ECO:0007669"/>
    <property type="project" value="UniProtKB-KW"/>
</dbReference>
<name>A7VQJ0_9FIRM</name>
<reference evidence="6 8" key="2">
    <citation type="submission" date="2007-08" db="EMBL/GenBank/DDBJ databases">
        <authorList>
            <person name="Fulton L."/>
            <person name="Clifton S."/>
            <person name="Fulton B."/>
            <person name="Xu J."/>
            <person name="Minx P."/>
            <person name="Pepin K.H."/>
            <person name="Johnson M."/>
            <person name="Thiruvilangam P."/>
            <person name="Bhonagiri V."/>
            <person name="Nash W.E."/>
            <person name="Wang C."/>
            <person name="Mardis E.R."/>
            <person name="Wilson R.K."/>
        </authorList>
    </citation>
    <scope>NUCLEOTIDE SEQUENCE [LARGE SCALE GENOMIC DNA]</scope>
    <source>
        <strain evidence="6 8">DSM 753</strain>
    </source>
</reference>
<dbReference type="InterPro" id="IPR027417">
    <property type="entry name" value="P-loop_NTPase"/>
</dbReference>
<dbReference type="EMBL" id="ABCB02000015">
    <property type="protein sequence ID" value="EDO62400.1"/>
    <property type="molecule type" value="Genomic_DNA"/>
</dbReference>
<dbReference type="GO" id="GO:0016818">
    <property type="term" value="F:hydrolase activity, acting on acid anhydrides, in phosphorus-containing anhydrides"/>
    <property type="evidence" value="ECO:0007669"/>
    <property type="project" value="InterPro"/>
</dbReference>
<dbReference type="Proteomes" id="UP000220611">
    <property type="component" value="Unassembled WGS sequence"/>
</dbReference>
<organism evidence="6 8">
    <name type="scientific">[Clostridium] leptum DSM 753</name>
    <dbReference type="NCBI Taxonomy" id="428125"/>
    <lineage>
        <taxon>Bacteria</taxon>
        <taxon>Bacillati</taxon>
        <taxon>Bacillota</taxon>
        <taxon>Clostridia</taxon>
        <taxon>Eubacteriales</taxon>
        <taxon>Oscillospiraceae</taxon>
        <taxon>Oscillospiraceae incertae sedis</taxon>
    </lineage>
</organism>
<protein>
    <submittedName>
        <fullName evidence="7">ATP-dependent DNA helicase</fullName>
    </submittedName>
</protein>
<proteinExistence type="inferred from homology"/>
<dbReference type="GO" id="GO:0003678">
    <property type="term" value="F:DNA helicase activity"/>
    <property type="evidence" value="ECO:0007669"/>
    <property type="project" value="TreeGrafter"/>
</dbReference>
<comment type="similarity">
    <text evidence="4">Belongs to the helicase family. DinG subfamily.</text>
</comment>
<keyword evidence="9" id="KW-1185">Reference proteome</keyword>
<dbReference type="InterPro" id="IPR014013">
    <property type="entry name" value="Helic_SF1/SF2_ATP-bd_DinG/Rad3"/>
</dbReference>
<dbReference type="SMART" id="SM00491">
    <property type="entry name" value="HELICc2"/>
    <property type="match status" value="1"/>
</dbReference>
<comment type="caution">
    <text evidence="6">The sequence shown here is derived from an EMBL/GenBank/DDBJ whole genome shotgun (WGS) entry which is preliminary data.</text>
</comment>
<dbReference type="eggNOG" id="COG1199">
    <property type="taxonomic scope" value="Bacteria"/>
</dbReference>
<sequence length="652" mass="75126">MDKTPREQAHGEVERIFRILMPQNGLAVREEQIALCHTMLDTLLQNKIALCDAGVGIGKTYAYLTACVLLKRFFPSPQPVVVSTSSVALQNAVIGEYVPFLSRIFLENRIIQKPIRAIVRKGKERFVCDVRLKFRLEAVEGKRKNEEQRKALVSLRNYYDLDDVPDLSQFDREQVCVPKVCEKTCPLRNVCRYRQYLKEARNAEIFVQICNHNYLLADAAHRLQELRPLLNDYQALVIDEAHKLPEAARQMYEKSLSAEDLKELCNLLADENYRLPAQQLRERFQILMGAMCRGELLEEAQRTPFILTPDREAAIRDCLTLLRQLQRKLAPRLPRWIAYRLGRTEETLNLFFTGDKRYILYIQYDRTGIPSLHAASREIPELLRQAVWHRKIPAILTSGTLMAGDSFERIKRVLGLDGLKEPKEFITPSPFHYEENCLLYFPDDSPKRLLGSGEEAAYLAEHICRLVEATCGHTLVLFTSYSLMGAVYNQVKDRMSFPLMEVWRHSQDIIHQFKQASNAVLFAAGSCWEGVDFPGDMVSSLIITRLPFPVPDPISEAEREQYPSLKDYIKTVVIPEMQIKLRQGFGRAIRTETDACAVSILDCRAAPDQRYHQSVLETLPPIPITRKIEDVERFIRAKKGPDYFLPRERERL</sequence>
<keyword evidence="1" id="KW-0547">Nucleotide-binding</keyword>
<evidence type="ECO:0000256" key="2">
    <source>
        <dbReference type="ARBA" id="ARBA00022801"/>
    </source>
</evidence>
<dbReference type="OrthoDB" id="9803913at2"/>
<evidence type="ECO:0000259" key="5">
    <source>
        <dbReference type="PROSITE" id="PS51193"/>
    </source>
</evidence>
<dbReference type="PANTHER" id="PTHR11472:SF34">
    <property type="entry name" value="REGULATOR OF TELOMERE ELONGATION HELICASE 1"/>
    <property type="match status" value="1"/>
</dbReference>
<keyword evidence="7" id="KW-0347">Helicase</keyword>
<keyword evidence="2" id="KW-0378">Hydrolase</keyword>
<evidence type="ECO:0000256" key="4">
    <source>
        <dbReference type="ARBA" id="ARBA00038058"/>
    </source>
</evidence>
<dbReference type="PROSITE" id="PS51193">
    <property type="entry name" value="HELICASE_ATP_BIND_2"/>
    <property type="match status" value="1"/>
</dbReference>
<reference evidence="7 9" key="3">
    <citation type="submission" date="2017-07" db="EMBL/GenBank/DDBJ databases">
        <title>Prevalence of linear plasmids in Cutibacterium (Propionibacterium) acnes isolates obtained from prostatic tissue.</title>
        <authorList>
            <person name="Davidsson S."/>
            <person name="Carlsson J."/>
            <person name="Molling P."/>
            <person name="Andren O."/>
            <person name="Andersson S.-O."/>
            <person name="Brzuszkiewicz E."/>
            <person name="Poehlein A."/>
            <person name="Al-Zeer M."/>
            <person name="Brinkmann V."/>
            <person name="Scavenius C."/>
            <person name="Nazipi S."/>
            <person name="Soderquist B."/>
            <person name="Bruggemann H."/>
        </authorList>
    </citation>
    <scope>NUCLEOTIDE SEQUENCE [LARGE SCALE GENOMIC DNA]</scope>
    <source>
        <strain evidence="7 9">DSM 753</strain>
    </source>
</reference>
<dbReference type="GO" id="GO:0003676">
    <property type="term" value="F:nucleic acid binding"/>
    <property type="evidence" value="ECO:0007669"/>
    <property type="project" value="InterPro"/>
</dbReference>
<evidence type="ECO:0000313" key="8">
    <source>
        <dbReference type="Proteomes" id="UP000003490"/>
    </source>
</evidence>
<evidence type="ECO:0000256" key="1">
    <source>
        <dbReference type="ARBA" id="ARBA00022741"/>
    </source>
</evidence>
<feature type="domain" description="Helicase ATP-binding" evidence="5">
    <location>
        <begin position="18"/>
        <end position="287"/>
    </location>
</feature>
<evidence type="ECO:0000256" key="3">
    <source>
        <dbReference type="ARBA" id="ARBA00022840"/>
    </source>
</evidence>
<dbReference type="HOGENOM" id="CLU_012117_2_1_9"/>
<evidence type="ECO:0000313" key="7">
    <source>
        <dbReference type="EMBL" id="PEQ23751.1"/>
    </source>
</evidence>
<dbReference type="Proteomes" id="UP000003490">
    <property type="component" value="Unassembled WGS sequence"/>
</dbReference>
<evidence type="ECO:0000313" key="9">
    <source>
        <dbReference type="Proteomes" id="UP000220611"/>
    </source>
</evidence>
<dbReference type="GO" id="GO:0006139">
    <property type="term" value="P:nucleobase-containing compound metabolic process"/>
    <property type="evidence" value="ECO:0007669"/>
    <property type="project" value="InterPro"/>
</dbReference>
<dbReference type="Gene3D" id="3.40.50.300">
    <property type="entry name" value="P-loop containing nucleotide triphosphate hydrolases"/>
    <property type="match status" value="2"/>
</dbReference>
<reference evidence="6 8" key="1">
    <citation type="submission" date="2007-08" db="EMBL/GenBank/DDBJ databases">
        <title>Draft genome sequence of Clostridium leptum (DSM 753).</title>
        <authorList>
            <person name="Sudarsanam P."/>
            <person name="Ley R."/>
            <person name="Guruge J."/>
            <person name="Turnbaugh P.J."/>
            <person name="Mahowald M."/>
            <person name="Liep D."/>
            <person name="Gordon J."/>
        </authorList>
    </citation>
    <scope>NUCLEOTIDE SEQUENCE [LARGE SCALE GENOMIC DNA]</scope>
    <source>
        <strain evidence="6 8">DSM 753</strain>
    </source>
</reference>
<dbReference type="InterPro" id="IPR006555">
    <property type="entry name" value="ATP-dep_Helicase_C"/>
</dbReference>